<reference evidence="2" key="1">
    <citation type="journal article" date="2013" name="ISME J.">
        <title>A small predatory core genome in the divergent marine Bacteriovorax marinus SJ and the terrestrial Bdellovibrio bacteriovorus.</title>
        <authorList>
            <person name="Crossman L.C."/>
            <person name="Chen H."/>
            <person name="Cerdeno-Tarraga A.M."/>
            <person name="Brooks K."/>
            <person name="Quail M.A."/>
            <person name="Pineiro S.A."/>
            <person name="Hobley L."/>
            <person name="Sockett R.E."/>
            <person name="Bentley S.D."/>
            <person name="Parkhill J."/>
            <person name="Williams H.N."/>
            <person name="Stine O.C."/>
        </authorList>
    </citation>
    <scope>NUCLEOTIDE SEQUENCE [LARGE SCALE GENOMIC DNA]</scope>
    <source>
        <strain evidence="2">ATCC BAA-682 / DSM 15412 / SJ</strain>
    </source>
</reference>
<dbReference type="InterPro" id="IPR007922">
    <property type="entry name" value="DciA-like"/>
</dbReference>
<dbReference type="RefSeq" id="WP_014245326.1">
    <property type="nucleotide sequence ID" value="NC_016620.1"/>
</dbReference>
<dbReference type="Proteomes" id="UP000008963">
    <property type="component" value="Chromosome"/>
</dbReference>
<dbReference type="KEGG" id="bmx:BMS_2776"/>
<dbReference type="OrthoDB" id="5293198at2"/>
<dbReference type="STRING" id="862908.BMS_2776"/>
<organism evidence="1 2">
    <name type="scientific">Halobacteriovorax marinus (strain ATCC BAA-682 / DSM 15412 / SJ)</name>
    <name type="common">Bacteriovorax marinus</name>
    <dbReference type="NCBI Taxonomy" id="862908"/>
    <lineage>
        <taxon>Bacteria</taxon>
        <taxon>Pseudomonadati</taxon>
        <taxon>Bdellovibrionota</taxon>
        <taxon>Bacteriovoracia</taxon>
        <taxon>Bacteriovoracales</taxon>
        <taxon>Halobacteriovoraceae</taxon>
        <taxon>Halobacteriovorax</taxon>
    </lineage>
</organism>
<sequence length="179" mass="20724">MVKKGQFNSLKSLLEKNSSGSVRASKAKYFGQDTFDFFSLIEIWPKIVGEKLGKFTIPLKNHNGNLTVLTNHSAFSQQLGFLEEDIKKKIFSQFPSLKGKINRIYFNYNTEHFNTQVTLSEKMISKKTNANQEKEKIIFHKYSPTYKKLKSQADLLLQDIEDEEIRESLSSIYIQLKSE</sequence>
<gene>
    <name evidence="1" type="ordered locus">BMS_2776</name>
</gene>
<keyword evidence="2" id="KW-1185">Reference proteome</keyword>
<dbReference type="HOGENOM" id="CLU_1501496_0_0_7"/>
<dbReference type="PATRIC" id="fig|862908.3.peg.2652"/>
<dbReference type="eggNOG" id="COG5512">
    <property type="taxonomic scope" value="Bacteria"/>
</dbReference>
<dbReference type="EMBL" id="FQ312005">
    <property type="protein sequence ID" value="CBW27552.1"/>
    <property type="molecule type" value="Genomic_DNA"/>
</dbReference>
<evidence type="ECO:0000313" key="2">
    <source>
        <dbReference type="Proteomes" id="UP000008963"/>
    </source>
</evidence>
<dbReference type="Pfam" id="PF05258">
    <property type="entry name" value="DciA"/>
    <property type="match status" value="1"/>
</dbReference>
<proteinExistence type="predicted"/>
<accession>E1WXZ7</accession>
<dbReference type="AlphaFoldDB" id="E1WXZ7"/>
<evidence type="ECO:0008006" key="3">
    <source>
        <dbReference type="Google" id="ProtNLM"/>
    </source>
</evidence>
<protein>
    <recommendedName>
        <fullName evidence="3">DUF721 domain-containing protein</fullName>
    </recommendedName>
</protein>
<evidence type="ECO:0000313" key="1">
    <source>
        <dbReference type="EMBL" id="CBW27552.1"/>
    </source>
</evidence>
<name>E1WXZ7_HALMS</name>